<comment type="caution">
    <text evidence="1">The sequence shown here is derived from an EMBL/GenBank/DDBJ whole genome shotgun (WGS) entry which is preliminary data.</text>
</comment>
<evidence type="ECO:0000313" key="2">
    <source>
        <dbReference type="Proteomes" id="UP000001861"/>
    </source>
</evidence>
<proteinExistence type="predicted"/>
<sequence length="150" mass="16482">MYSLVDPVIRVAFTEDPPFKDVVVVRGVLAEPNQESLEVVEVPLLRFDQSNTEYPAVETVVGATALLKQKNITILDQDGTESDYIVFYQEGGNLPKNLALTERYASSPVAGAVIVMKFSRGLNPRFVHVFEDKGPLQDGGIKALDTVLET</sequence>
<dbReference type="KEGG" id="cci:CC1G_12383"/>
<evidence type="ECO:0000313" key="1">
    <source>
        <dbReference type="EMBL" id="EAU87046.1"/>
    </source>
</evidence>
<organism evidence="1 2">
    <name type="scientific">Coprinopsis cinerea (strain Okayama-7 / 130 / ATCC MYA-4618 / FGSC 9003)</name>
    <name type="common">Inky cap fungus</name>
    <name type="synonym">Hormographiella aspergillata</name>
    <dbReference type="NCBI Taxonomy" id="240176"/>
    <lineage>
        <taxon>Eukaryota</taxon>
        <taxon>Fungi</taxon>
        <taxon>Dikarya</taxon>
        <taxon>Basidiomycota</taxon>
        <taxon>Agaricomycotina</taxon>
        <taxon>Agaricomycetes</taxon>
        <taxon>Agaricomycetidae</taxon>
        <taxon>Agaricales</taxon>
        <taxon>Agaricineae</taxon>
        <taxon>Psathyrellaceae</taxon>
        <taxon>Coprinopsis</taxon>
    </lineage>
</organism>
<dbReference type="Proteomes" id="UP000001861">
    <property type="component" value="Unassembled WGS sequence"/>
</dbReference>
<reference evidence="1 2" key="1">
    <citation type="journal article" date="2010" name="Proc. Natl. Acad. Sci. U.S.A.">
        <title>Insights into evolution of multicellular fungi from the assembled chromosomes of the mushroom Coprinopsis cinerea (Coprinus cinereus).</title>
        <authorList>
            <person name="Stajich J.E."/>
            <person name="Wilke S.K."/>
            <person name="Ahren D."/>
            <person name="Au C.H."/>
            <person name="Birren B.W."/>
            <person name="Borodovsky M."/>
            <person name="Burns C."/>
            <person name="Canback B."/>
            <person name="Casselton L.A."/>
            <person name="Cheng C.K."/>
            <person name="Deng J."/>
            <person name="Dietrich F.S."/>
            <person name="Fargo D.C."/>
            <person name="Farman M.L."/>
            <person name="Gathman A.C."/>
            <person name="Goldberg J."/>
            <person name="Guigo R."/>
            <person name="Hoegger P.J."/>
            <person name="Hooker J.B."/>
            <person name="Huggins A."/>
            <person name="James T.Y."/>
            <person name="Kamada T."/>
            <person name="Kilaru S."/>
            <person name="Kodira C."/>
            <person name="Kues U."/>
            <person name="Kupfer D."/>
            <person name="Kwan H.S."/>
            <person name="Lomsadze A."/>
            <person name="Li W."/>
            <person name="Lilly W.W."/>
            <person name="Ma L.J."/>
            <person name="Mackey A.J."/>
            <person name="Manning G."/>
            <person name="Martin F."/>
            <person name="Muraguchi H."/>
            <person name="Natvig D.O."/>
            <person name="Palmerini H."/>
            <person name="Ramesh M.A."/>
            <person name="Rehmeyer C.J."/>
            <person name="Roe B.A."/>
            <person name="Shenoy N."/>
            <person name="Stanke M."/>
            <person name="Ter-Hovhannisyan V."/>
            <person name="Tunlid A."/>
            <person name="Velagapudi R."/>
            <person name="Vision T.J."/>
            <person name="Zeng Q."/>
            <person name="Zolan M.E."/>
            <person name="Pukkila P.J."/>
        </authorList>
    </citation>
    <scope>NUCLEOTIDE SEQUENCE [LARGE SCALE GENOMIC DNA]</scope>
    <source>
        <strain evidence="2">Okayama-7 / 130 / ATCC MYA-4618 / FGSC 9003</strain>
    </source>
</reference>
<name>A8NLS3_COPC7</name>
<dbReference type="GeneID" id="6011287"/>
<dbReference type="VEuPathDB" id="FungiDB:CC1G_12383"/>
<dbReference type="EMBL" id="AACS02000012">
    <property type="protein sequence ID" value="EAU87046.1"/>
    <property type="molecule type" value="Genomic_DNA"/>
</dbReference>
<dbReference type="InParanoid" id="A8NLS3"/>
<protein>
    <submittedName>
        <fullName evidence="1">Uncharacterized protein</fullName>
    </submittedName>
</protein>
<accession>A8NLS3</accession>
<dbReference type="RefSeq" id="XP_001834763.1">
    <property type="nucleotide sequence ID" value="XM_001834711.1"/>
</dbReference>
<keyword evidence="2" id="KW-1185">Reference proteome</keyword>
<dbReference type="AlphaFoldDB" id="A8NLS3"/>
<gene>
    <name evidence="1" type="ORF">CC1G_12383</name>
</gene>